<organism evidence="3 4">
    <name type="scientific">Clarias magur</name>
    <name type="common">Asian catfish</name>
    <name type="synonym">Macropteronotus magur</name>
    <dbReference type="NCBI Taxonomy" id="1594786"/>
    <lineage>
        <taxon>Eukaryota</taxon>
        <taxon>Metazoa</taxon>
        <taxon>Chordata</taxon>
        <taxon>Craniata</taxon>
        <taxon>Vertebrata</taxon>
        <taxon>Euteleostomi</taxon>
        <taxon>Actinopterygii</taxon>
        <taxon>Neopterygii</taxon>
        <taxon>Teleostei</taxon>
        <taxon>Ostariophysi</taxon>
        <taxon>Siluriformes</taxon>
        <taxon>Clariidae</taxon>
        <taxon>Clarias</taxon>
    </lineage>
</organism>
<evidence type="ECO:0000256" key="1">
    <source>
        <dbReference type="SAM" id="MobiDB-lite"/>
    </source>
</evidence>
<dbReference type="InterPro" id="IPR004865">
    <property type="entry name" value="HSR_dom"/>
</dbReference>
<dbReference type="EMBL" id="QNUK01000632">
    <property type="protein sequence ID" value="KAF5890948.1"/>
    <property type="molecule type" value="Genomic_DNA"/>
</dbReference>
<sequence>ETIVRKEKDGIHKAVYSLLTWLLEQDSSVLQAFWNNLSKEYNQESYPKLQNLFASLPKGLGFRSSSIRSPRPELQRQTHLSRKRGIGEKQLALGAQNYGKKALHVRSGGKGKPLRKTDSTSVSQLSVNK</sequence>
<accession>A0A8J4TJA0</accession>
<dbReference type="Proteomes" id="UP000727407">
    <property type="component" value="Unassembled WGS sequence"/>
</dbReference>
<dbReference type="OrthoDB" id="787137at2759"/>
<proteinExistence type="predicted"/>
<dbReference type="InterPro" id="IPR043563">
    <property type="entry name" value="Sp110/Sp140/Sp140L-like"/>
</dbReference>
<gene>
    <name evidence="3" type="primary">aire</name>
    <name evidence="3" type="ORF">DAT39_019349</name>
</gene>
<feature type="region of interest" description="Disordered" evidence="1">
    <location>
        <begin position="63"/>
        <end position="129"/>
    </location>
</feature>
<feature type="domain" description="HSR" evidence="2">
    <location>
        <begin position="6"/>
        <end position="58"/>
    </location>
</feature>
<feature type="non-terminal residue" evidence="3">
    <location>
        <position position="129"/>
    </location>
</feature>
<reference evidence="3" key="1">
    <citation type="submission" date="2020-07" db="EMBL/GenBank/DDBJ databases">
        <title>Clarias magur genome sequencing, assembly and annotation.</title>
        <authorList>
            <person name="Kushwaha B."/>
            <person name="Kumar R."/>
            <person name="Das P."/>
            <person name="Joshi C.G."/>
            <person name="Kumar D."/>
            <person name="Nagpure N.S."/>
            <person name="Pandey M."/>
            <person name="Agarwal S."/>
            <person name="Srivastava S."/>
            <person name="Singh M."/>
            <person name="Sahoo L."/>
            <person name="Jayasankar P."/>
            <person name="Meher P.K."/>
            <person name="Koringa P.G."/>
            <person name="Iquebal M.A."/>
            <person name="Das S.P."/>
            <person name="Bit A."/>
            <person name="Patnaik S."/>
            <person name="Patel N."/>
            <person name="Shah T.M."/>
            <person name="Hinsu A."/>
            <person name="Jena J.K."/>
        </authorList>
    </citation>
    <scope>NUCLEOTIDE SEQUENCE</scope>
    <source>
        <strain evidence="3">CIFAMagur01</strain>
        <tissue evidence="3">Testis</tissue>
    </source>
</reference>
<feature type="compositionally biased region" description="Basic residues" evidence="1">
    <location>
        <begin position="101"/>
        <end position="114"/>
    </location>
</feature>
<feature type="compositionally biased region" description="Polar residues" evidence="1">
    <location>
        <begin position="119"/>
        <end position="129"/>
    </location>
</feature>
<evidence type="ECO:0000313" key="4">
    <source>
        <dbReference type="Proteomes" id="UP000727407"/>
    </source>
</evidence>
<dbReference type="Pfam" id="PF03172">
    <property type="entry name" value="HSR"/>
    <property type="match status" value="1"/>
</dbReference>
<protein>
    <submittedName>
        <fullName evidence="3">Autoimmune regulator</fullName>
    </submittedName>
</protein>
<dbReference type="PANTHER" id="PTHR46386">
    <property type="entry name" value="NUCLEAR BODY PROTEIN SP140"/>
    <property type="match status" value="1"/>
</dbReference>
<dbReference type="GO" id="GO:0000981">
    <property type="term" value="F:DNA-binding transcription factor activity, RNA polymerase II-specific"/>
    <property type="evidence" value="ECO:0007669"/>
    <property type="project" value="TreeGrafter"/>
</dbReference>
<dbReference type="GO" id="GO:0005634">
    <property type="term" value="C:nucleus"/>
    <property type="evidence" value="ECO:0007669"/>
    <property type="project" value="InterPro"/>
</dbReference>
<feature type="non-terminal residue" evidence="3">
    <location>
        <position position="1"/>
    </location>
</feature>
<name>A0A8J4TJA0_CLAMG</name>
<keyword evidence="4" id="KW-1185">Reference proteome</keyword>
<dbReference type="PANTHER" id="PTHR46386:SF11">
    <property type="entry name" value="AUTOIMMUNE REGULATOR"/>
    <property type="match status" value="1"/>
</dbReference>
<comment type="caution">
    <text evidence="3">The sequence shown here is derived from an EMBL/GenBank/DDBJ whole genome shotgun (WGS) entry which is preliminary data.</text>
</comment>
<dbReference type="AlphaFoldDB" id="A0A8J4TJA0"/>
<evidence type="ECO:0000259" key="2">
    <source>
        <dbReference type="Pfam" id="PF03172"/>
    </source>
</evidence>
<evidence type="ECO:0000313" key="3">
    <source>
        <dbReference type="EMBL" id="KAF5890948.1"/>
    </source>
</evidence>